<reference evidence="2 3" key="1">
    <citation type="journal article" date="2018" name="Mol. Biol. Evol.">
        <title>Analysis of the draft genome of the red seaweed Gracilariopsis chorda provides insights into genome size evolution in Rhodophyta.</title>
        <authorList>
            <person name="Lee J."/>
            <person name="Yang E.C."/>
            <person name="Graf L."/>
            <person name="Yang J.H."/>
            <person name="Qiu H."/>
            <person name="Zel Zion U."/>
            <person name="Chan C.X."/>
            <person name="Stephens T.G."/>
            <person name="Weber A.P.M."/>
            <person name="Boo G.H."/>
            <person name="Boo S.M."/>
            <person name="Kim K.M."/>
            <person name="Shin Y."/>
            <person name="Jung M."/>
            <person name="Lee S.J."/>
            <person name="Yim H.S."/>
            <person name="Lee J.H."/>
            <person name="Bhattacharya D."/>
            <person name="Yoon H.S."/>
        </authorList>
    </citation>
    <scope>NUCLEOTIDE SEQUENCE [LARGE SCALE GENOMIC DNA]</scope>
    <source>
        <strain evidence="2 3">SKKU-2015</strain>
        <tissue evidence="2">Whole body</tissue>
    </source>
</reference>
<dbReference type="Proteomes" id="UP000247409">
    <property type="component" value="Unassembled WGS sequence"/>
</dbReference>
<dbReference type="EMBL" id="NBIV01000078">
    <property type="protein sequence ID" value="PXF44905.1"/>
    <property type="molecule type" value="Genomic_DNA"/>
</dbReference>
<comment type="caution">
    <text evidence="2">The sequence shown here is derived from an EMBL/GenBank/DDBJ whole genome shotgun (WGS) entry which is preliminary data.</text>
</comment>
<feature type="signal peptide" evidence="1">
    <location>
        <begin position="1"/>
        <end position="29"/>
    </location>
</feature>
<proteinExistence type="predicted"/>
<dbReference type="OrthoDB" id="7966at2759"/>
<gene>
    <name evidence="2" type="ORF">BWQ96_05325</name>
</gene>
<protein>
    <submittedName>
        <fullName evidence="2">Uncharacterized protein</fullName>
    </submittedName>
</protein>
<organism evidence="2 3">
    <name type="scientific">Gracilariopsis chorda</name>
    <dbReference type="NCBI Taxonomy" id="448386"/>
    <lineage>
        <taxon>Eukaryota</taxon>
        <taxon>Rhodophyta</taxon>
        <taxon>Florideophyceae</taxon>
        <taxon>Rhodymeniophycidae</taxon>
        <taxon>Gracilariales</taxon>
        <taxon>Gracilariaceae</taxon>
        <taxon>Gracilariopsis</taxon>
    </lineage>
</organism>
<evidence type="ECO:0000313" key="3">
    <source>
        <dbReference type="Proteomes" id="UP000247409"/>
    </source>
</evidence>
<sequence>MKSASHLPLLVKVAILCTNVCHIATAVNASIDRCPVNMNREIGSTNVYVWVCKCPLNQLDRREASNTGFARFAVPSKENDTQGRSEAFLRCAEHNSEYLSGLCVTNGALFESEAERIMENCSRTVLSQDEQQNNSPFTFSTEECSTRLVPIVSQFQTGGIWLCECEQPNKTNLFSFDVVVGRGNFTTNASPGSSIEEIKEIEQCTSQASMQLHDVCINAPGDFDLLALHLSQSCCKRVRAKSDAKFQCGVWVPEDVDKLKIQRDPLTSL</sequence>
<dbReference type="AlphaFoldDB" id="A0A2V3IS05"/>
<name>A0A2V3IS05_9FLOR</name>
<keyword evidence="1" id="KW-0732">Signal</keyword>
<keyword evidence="3" id="KW-1185">Reference proteome</keyword>
<evidence type="ECO:0000313" key="2">
    <source>
        <dbReference type="EMBL" id="PXF44905.1"/>
    </source>
</evidence>
<evidence type="ECO:0000256" key="1">
    <source>
        <dbReference type="SAM" id="SignalP"/>
    </source>
</evidence>
<feature type="chain" id="PRO_5015836465" evidence="1">
    <location>
        <begin position="30"/>
        <end position="269"/>
    </location>
</feature>
<accession>A0A2V3IS05</accession>